<evidence type="ECO:0000313" key="7">
    <source>
        <dbReference type="EMBL" id="EHQ02725.1"/>
    </source>
</evidence>
<feature type="transmembrane region" description="Helical" evidence="6">
    <location>
        <begin position="121"/>
        <end position="142"/>
    </location>
</feature>
<gene>
    <name evidence="7" type="ORF">Gilli_2092</name>
</gene>
<evidence type="ECO:0000256" key="3">
    <source>
        <dbReference type="ARBA" id="ARBA00022692"/>
    </source>
</evidence>
<dbReference type="EMBL" id="JH594606">
    <property type="protein sequence ID" value="EHQ02725.1"/>
    <property type="molecule type" value="Genomic_DNA"/>
</dbReference>
<feature type="transmembrane region" description="Helical" evidence="6">
    <location>
        <begin position="193"/>
        <end position="210"/>
    </location>
</feature>
<dbReference type="OrthoDB" id="679767at2"/>
<feature type="transmembrane region" description="Helical" evidence="6">
    <location>
        <begin position="154"/>
        <end position="173"/>
    </location>
</feature>
<organism evidence="7 8">
    <name type="scientific">Gillisia limnaea (strain DSM 15749 / LMG 21470 / R-8282)</name>
    <dbReference type="NCBI Taxonomy" id="865937"/>
    <lineage>
        <taxon>Bacteria</taxon>
        <taxon>Pseudomonadati</taxon>
        <taxon>Bacteroidota</taxon>
        <taxon>Flavobacteriia</taxon>
        <taxon>Flavobacteriales</taxon>
        <taxon>Flavobacteriaceae</taxon>
        <taxon>Gillisia</taxon>
    </lineage>
</organism>
<keyword evidence="3 6" id="KW-0812">Transmembrane</keyword>
<evidence type="ECO:0000256" key="2">
    <source>
        <dbReference type="ARBA" id="ARBA00022475"/>
    </source>
</evidence>
<keyword evidence="5 6" id="KW-0472">Membrane</keyword>
<protein>
    <submittedName>
        <fullName evidence="7">Lysine exporter protein (LYSE/YGGA)</fullName>
    </submittedName>
</protein>
<dbReference type="eggNOG" id="COG1280">
    <property type="taxonomic scope" value="Bacteria"/>
</dbReference>
<comment type="subcellular location">
    <subcellularLocation>
        <location evidence="1">Cell membrane</location>
        <topology evidence="1">Multi-pass membrane protein</topology>
    </subcellularLocation>
</comment>
<accession>H2BU91</accession>
<dbReference type="HOGENOM" id="CLU_081564_0_0_10"/>
<dbReference type="Pfam" id="PF01810">
    <property type="entry name" value="LysE"/>
    <property type="match status" value="1"/>
</dbReference>
<dbReference type="GO" id="GO:0015171">
    <property type="term" value="F:amino acid transmembrane transporter activity"/>
    <property type="evidence" value="ECO:0007669"/>
    <property type="project" value="TreeGrafter"/>
</dbReference>
<feature type="transmembrane region" description="Helical" evidence="6">
    <location>
        <begin position="71"/>
        <end position="90"/>
    </location>
</feature>
<evidence type="ECO:0000256" key="5">
    <source>
        <dbReference type="ARBA" id="ARBA00023136"/>
    </source>
</evidence>
<dbReference type="GO" id="GO:0005886">
    <property type="term" value="C:plasma membrane"/>
    <property type="evidence" value="ECO:0007669"/>
    <property type="project" value="UniProtKB-SubCell"/>
</dbReference>
<dbReference type="Proteomes" id="UP000003844">
    <property type="component" value="Unassembled WGS sequence"/>
</dbReference>
<evidence type="ECO:0000256" key="6">
    <source>
        <dbReference type="SAM" id="Phobius"/>
    </source>
</evidence>
<dbReference type="PANTHER" id="PTHR30086:SF20">
    <property type="entry name" value="ARGININE EXPORTER PROTEIN ARGO-RELATED"/>
    <property type="match status" value="1"/>
</dbReference>
<dbReference type="InterPro" id="IPR001123">
    <property type="entry name" value="LeuE-type"/>
</dbReference>
<feature type="transmembrane region" description="Helical" evidence="6">
    <location>
        <begin position="39"/>
        <end position="59"/>
    </location>
</feature>
<proteinExistence type="predicted"/>
<dbReference type="PANTHER" id="PTHR30086">
    <property type="entry name" value="ARGININE EXPORTER PROTEIN ARGO"/>
    <property type="match status" value="1"/>
</dbReference>
<name>H2BU91_GILLR</name>
<evidence type="ECO:0000256" key="1">
    <source>
        <dbReference type="ARBA" id="ARBA00004651"/>
    </source>
</evidence>
<dbReference type="STRING" id="865937.Gilli_2092"/>
<sequence length="242" mass="27297">MFQDILAAIPLGIFLAFLLGPVFFVLLETAAIKGFRAAFSFDLGVILADIVFLFIAYFSTSKLLSSLKNDPALFIFGGMILATYGLMSFIQTKKSLPLEDELPEVRKLNRSDYFGMAAKGFLLNFINIGVLGFWLGLIIVFGPTLNMETNRITVFFGTILITYLVIDIVKILLAKKLNRKLTPNRIYLMKKGISILMIIFGVILIVRGVFPRRAEKLQERIDIIQPENVVFIFSKDSKIYFS</sequence>
<feature type="transmembrane region" description="Helical" evidence="6">
    <location>
        <begin position="6"/>
        <end position="27"/>
    </location>
</feature>
<keyword evidence="4 6" id="KW-1133">Transmembrane helix</keyword>
<dbReference type="AlphaFoldDB" id="H2BU91"/>
<reference evidence="8" key="1">
    <citation type="journal article" date="2012" name="Stand. Genomic Sci.">
        <title>Genome sequence of the Antarctic rhodopsins-containing flavobacterium Gillisia limnaea type strain (R-8282(T)).</title>
        <authorList>
            <person name="Riedel T."/>
            <person name="Held B."/>
            <person name="Nolan M."/>
            <person name="Lucas S."/>
            <person name="Lapidus A."/>
            <person name="Tice H."/>
            <person name="Del Rio T.G."/>
            <person name="Cheng J.F."/>
            <person name="Han C."/>
            <person name="Tapia R."/>
            <person name="Goodwin L.A."/>
            <person name="Pitluck S."/>
            <person name="Liolios K."/>
            <person name="Mavromatis K."/>
            <person name="Pagani I."/>
            <person name="Ivanova N."/>
            <person name="Mikhailova N."/>
            <person name="Pati A."/>
            <person name="Chen A."/>
            <person name="Palaniappan K."/>
            <person name="Land M."/>
            <person name="Rohde M."/>
            <person name="Tindall B.J."/>
            <person name="Detter J.C."/>
            <person name="Goker M."/>
            <person name="Bristow J."/>
            <person name="Eisen J.A."/>
            <person name="Markowitz V."/>
            <person name="Hugenholtz P."/>
            <person name="Kyrpides N.C."/>
            <person name="Klenk H.P."/>
            <person name="Woyke T."/>
        </authorList>
    </citation>
    <scope>NUCLEOTIDE SEQUENCE [LARGE SCALE GENOMIC DNA]</scope>
    <source>
        <strain evidence="8">DSM 15749 / LMG 21470 / R-8282</strain>
    </source>
</reference>
<evidence type="ECO:0000256" key="4">
    <source>
        <dbReference type="ARBA" id="ARBA00022989"/>
    </source>
</evidence>
<evidence type="ECO:0000313" key="8">
    <source>
        <dbReference type="Proteomes" id="UP000003844"/>
    </source>
</evidence>
<keyword evidence="2" id="KW-1003">Cell membrane</keyword>
<dbReference type="RefSeq" id="WP_006989035.1">
    <property type="nucleotide sequence ID" value="NZ_JH594606.1"/>
</dbReference>
<keyword evidence="8" id="KW-1185">Reference proteome</keyword>